<evidence type="ECO:0000313" key="3">
    <source>
        <dbReference type="EMBL" id="TYK06969.1"/>
    </source>
</evidence>
<evidence type="ECO:0000313" key="2">
    <source>
        <dbReference type="EMBL" id="KAA0031516.1"/>
    </source>
</evidence>
<dbReference type="EMBL" id="SSTD01013385">
    <property type="protein sequence ID" value="TYK06969.1"/>
    <property type="molecule type" value="Genomic_DNA"/>
</dbReference>
<reference evidence="4 5" key="1">
    <citation type="submission" date="2019-08" db="EMBL/GenBank/DDBJ databases">
        <title>Draft genome sequences of two oriental melons (Cucumis melo L. var makuwa).</title>
        <authorList>
            <person name="Kwon S.-Y."/>
        </authorList>
    </citation>
    <scope>NUCLEOTIDE SEQUENCE [LARGE SCALE GENOMIC DNA]</scope>
    <source>
        <strain evidence="5">cv. Chang Bougi</strain>
        <strain evidence="4">cv. SW 3</strain>
        <tissue evidence="3">Leaf</tissue>
    </source>
</reference>
<feature type="domain" description="Reverse transcriptase" evidence="1">
    <location>
        <begin position="1"/>
        <end position="190"/>
    </location>
</feature>
<sequence>MDSIISPFQSAFIEGRQILDPILIANEAMEDYKAKKKKAWMMACLSNPNFSIFINGKTRGRITASRGICQGDPLSPFLFLLVSDVLTAITNKLHLSGQYEDFLVGKDLIHLPLLQFADDILLFCKFDDQILLKFKEAIRLFEWCLGQKVNWEKLALSGVNYPRTSYFKLLLILAARQKLYPLYRWKRFNISRGGRQTLCNAVLASHPTYYLSSFSIPQNVAVSLEKITRNFFWEGYSGSKLNHLVKWNLVSLPSKGGGLDLGGLKTHNCALLTKWGWRFAMEDSAYWRKIICSIHSKEPFGWFT</sequence>
<evidence type="ECO:0000313" key="4">
    <source>
        <dbReference type="Proteomes" id="UP000321393"/>
    </source>
</evidence>
<accession>A0A5D3C9F0</accession>
<evidence type="ECO:0000313" key="5">
    <source>
        <dbReference type="Proteomes" id="UP000321947"/>
    </source>
</evidence>
<protein>
    <submittedName>
        <fullName evidence="3">Transposon TX1 uncharacterized</fullName>
    </submittedName>
</protein>
<organism evidence="3 5">
    <name type="scientific">Cucumis melo var. makuwa</name>
    <name type="common">Oriental melon</name>
    <dbReference type="NCBI Taxonomy" id="1194695"/>
    <lineage>
        <taxon>Eukaryota</taxon>
        <taxon>Viridiplantae</taxon>
        <taxon>Streptophyta</taxon>
        <taxon>Embryophyta</taxon>
        <taxon>Tracheophyta</taxon>
        <taxon>Spermatophyta</taxon>
        <taxon>Magnoliopsida</taxon>
        <taxon>eudicotyledons</taxon>
        <taxon>Gunneridae</taxon>
        <taxon>Pentapetalae</taxon>
        <taxon>rosids</taxon>
        <taxon>fabids</taxon>
        <taxon>Cucurbitales</taxon>
        <taxon>Cucurbitaceae</taxon>
        <taxon>Benincaseae</taxon>
        <taxon>Cucumis</taxon>
    </lineage>
</organism>
<dbReference type="OrthoDB" id="1932527at2759"/>
<gene>
    <name evidence="3" type="ORF">E5676_scaffold13G002830</name>
    <name evidence="2" type="ORF">E6C27_scaffold139G002790</name>
</gene>
<proteinExistence type="predicted"/>
<dbReference type="STRING" id="1194695.A0A5D3C9F0"/>
<dbReference type="InterPro" id="IPR000477">
    <property type="entry name" value="RT_dom"/>
</dbReference>
<dbReference type="PANTHER" id="PTHR33116:SF85">
    <property type="entry name" value="REVERSE TRANSCRIPTASE ZINC-BINDING DOMAIN-CONTAINING PROTEIN"/>
    <property type="match status" value="1"/>
</dbReference>
<name>A0A5D3C9F0_CUCMM</name>
<dbReference type="Proteomes" id="UP000321947">
    <property type="component" value="Unassembled WGS sequence"/>
</dbReference>
<dbReference type="PANTHER" id="PTHR33116">
    <property type="entry name" value="REVERSE TRANSCRIPTASE ZINC-BINDING DOMAIN-CONTAINING PROTEIN-RELATED-RELATED"/>
    <property type="match status" value="1"/>
</dbReference>
<dbReference type="Pfam" id="PF00078">
    <property type="entry name" value="RVT_1"/>
    <property type="match status" value="1"/>
</dbReference>
<comment type="caution">
    <text evidence="3">The sequence shown here is derived from an EMBL/GenBank/DDBJ whole genome shotgun (WGS) entry which is preliminary data.</text>
</comment>
<dbReference type="AlphaFoldDB" id="A0A5D3C9F0"/>
<dbReference type="EMBL" id="SSTE01022915">
    <property type="protein sequence ID" value="KAA0031516.1"/>
    <property type="molecule type" value="Genomic_DNA"/>
</dbReference>
<evidence type="ECO:0000259" key="1">
    <source>
        <dbReference type="PROSITE" id="PS50878"/>
    </source>
</evidence>
<dbReference type="Proteomes" id="UP000321393">
    <property type="component" value="Unassembled WGS sequence"/>
</dbReference>
<dbReference type="PROSITE" id="PS50878">
    <property type="entry name" value="RT_POL"/>
    <property type="match status" value="1"/>
</dbReference>